<evidence type="ECO:0000259" key="7">
    <source>
        <dbReference type="Pfam" id="PF07669"/>
    </source>
</evidence>
<dbReference type="InterPro" id="IPR011639">
    <property type="entry name" value="MethylTrfase_TaqI-like_dom"/>
</dbReference>
<evidence type="ECO:0000256" key="6">
    <source>
        <dbReference type="ARBA" id="ARBA00047942"/>
    </source>
</evidence>
<dbReference type="EC" id="2.1.1.72" evidence="2"/>
<keyword evidence="3 8" id="KW-0489">Methyltransferase</keyword>
<organism evidence="8 9">
    <name type="scientific">Leptolyngbya subtilissima DQ-A4</name>
    <dbReference type="NCBI Taxonomy" id="2933933"/>
    <lineage>
        <taxon>Bacteria</taxon>
        <taxon>Bacillati</taxon>
        <taxon>Cyanobacteriota</taxon>
        <taxon>Cyanophyceae</taxon>
        <taxon>Leptolyngbyales</taxon>
        <taxon>Leptolyngbyaceae</taxon>
        <taxon>Leptolyngbya group</taxon>
        <taxon>Leptolyngbya</taxon>
    </lineage>
</organism>
<dbReference type="PANTHER" id="PTHR33841:SF5">
    <property type="entry name" value="DNA METHYLASE (MODIFICATION METHYLASE) (METHYLTRANSFERASE)-RELATED"/>
    <property type="match status" value="1"/>
</dbReference>
<dbReference type="PROSITE" id="PS00092">
    <property type="entry name" value="N6_MTASE"/>
    <property type="match status" value="1"/>
</dbReference>
<reference evidence="8 9" key="1">
    <citation type="submission" date="2022-04" db="EMBL/GenBank/DDBJ databases">
        <title>Positive selection, recombination, and allopatry shape intraspecific diversity of widespread and dominant cyanobacteria.</title>
        <authorList>
            <person name="Wei J."/>
            <person name="Shu W."/>
            <person name="Hu C."/>
        </authorList>
    </citation>
    <scope>NUCLEOTIDE SEQUENCE [LARGE SCALE GENOMIC DNA]</scope>
    <source>
        <strain evidence="8 9">DQ-A4</strain>
    </source>
</reference>
<dbReference type="Gene3D" id="3.40.50.150">
    <property type="entry name" value="Vaccinia Virus protein VP39"/>
    <property type="match status" value="1"/>
</dbReference>
<proteinExistence type="inferred from homology"/>
<keyword evidence="5" id="KW-0949">S-adenosyl-L-methionine</keyword>
<evidence type="ECO:0000256" key="1">
    <source>
        <dbReference type="ARBA" id="ARBA00006594"/>
    </source>
</evidence>
<evidence type="ECO:0000256" key="4">
    <source>
        <dbReference type="ARBA" id="ARBA00022679"/>
    </source>
</evidence>
<comment type="catalytic activity">
    <reaction evidence="6">
        <text>a 2'-deoxyadenosine in DNA + S-adenosyl-L-methionine = an N(6)-methyl-2'-deoxyadenosine in DNA + S-adenosyl-L-homocysteine + H(+)</text>
        <dbReference type="Rhea" id="RHEA:15197"/>
        <dbReference type="Rhea" id="RHEA-COMP:12418"/>
        <dbReference type="Rhea" id="RHEA-COMP:12419"/>
        <dbReference type="ChEBI" id="CHEBI:15378"/>
        <dbReference type="ChEBI" id="CHEBI:57856"/>
        <dbReference type="ChEBI" id="CHEBI:59789"/>
        <dbReference type="ChEBI" id="CHEBI:90615"/>
        <dbReference type="ChEBI" id="CHEBI:90616"/>
        <dbReference type="EC" id="2.1.1.72"/>
    </reaction>
</comment>
<evidence type="ECO:0000256" key="3">
    <source>
        <dbReference type="ARBA" id="ARBA00022603"/>
    </source>
</evidence>
<dbReference type="RefSeq" id="WP_190706900.1">
    <property type="nucleotide sequence ID" value="NZ_JAMPKX010000021.1"/>
</dbReference>
<comment type="similarity">
    <text evidence="1">Belongs to the N(4)/N(6)-methyltransferase family.</text>
</comment>
<evidence type="ECO:0000256" key="2">
    <source>
        <dbReference type="ARBA" id="ARBA00011900"/>
    </source>
</evidence>
<name>A0ABV0KBH9_9CYAN</name>
<dbReference type="Pfam" id="PF07669">
    <property type="entry name" value="Eco57I"/>
    <property type="match status" value="1"/>
</dbReference>
<accession>A0ABV0KBH9</accession>
<feature type="domain" description="Type II methyltransferase M.TaqI-like" evidence="7">
    <location>
        <begin position="102"/>
        <end position="281"/>
    </location>
</feature>
<gene>
    <name evidence="8" type="ORF">NC992_24930</name>
</gene>
<sequence length="530" mass="59737">MSDQVGFALRGRNPDVLTCIANLSNDEVFTPPEFANRMLDTVAEAWAANHGGANLWADKTVRFLDPCTKSGVFLREITSRLAEGLKAEIPDLQERVDHIVTQQVFGIGITHLTSLLARRSVYCSKHANGEHSIAKSLNSNEGNIWFQRTEHSWGATKCKFCGAPRAIWDRKAELENYAYAFIHTDNIKARVAKLFGGEMQFDVIIGNPPYQMKGGAGGTSDSSIYHLFVEQARRLEPRYLSMVIPSRWMAGGRGLEDFRKEILGCRQIRTLVDYPNSAQVFPGVDLKSGVCYFLWSREYYGDCLVTLIRDDIAVGPTERKLDEYDIFIRDVRSTSILKKVLKMHEPSFQELLTGDTPFGLASNFTAFRRGDPDDGEVRIYSRSNAGRRTGAMKRSLIAKNTHLIDTWKVLVPKAGPGNSGGHVLPDMVLGKPSVAEPNSVCTQTWIVAGPLTSKKESEIVAGYIQTRFFRFLVSLRKISQDAMRGVYRWVPQQEWNQDWTDDVLYMKYGITKDEQEYIATMIRAMDECND</sequence>
<dbReference type="GO" id="GO:0032259">
    <property type="term" value="P:methylation"/>
    <property type="evidence" value="ECO:0007669"/>
    <property type="project" value="UniProtKB-KW"/>
</dbReference>
<dbReference type="GO" id="GO:0008168">
    <property type="term" value="F:methyltransferase activity"/>
    <property type="evidence" value="ECO:0007669"/>
    <property type="project" value="UniProtKB-KW"/>
</dbReference>
<dbReference type="PANTHER" id="PTHR33841">
    <property type="entry name" value="DNA METHYLTRANSFERASE YEEA-RELATED"/>
    <property type="match status" value="1"/>
</dbReference>
<dbReference type="InterPro" id="IPR050953">
    <property type="entry name" value="N4_N6_ade-DNA_methylase"/>
</dbReference>
<protein>
    <recommendedName>
        <fullName evidence="2">site-specific DNA-methyltransferase (adenine-specific)</fullName>
        <ecNumber evidence="2">2.1.1.72</ecNumber>
    </recommendedName>
</protein>
<dbReference type="SUPFAM" id="SSF53335">
    <property type="entry name" value="S-adenosyl-L-methionine-dependent methyltransferases"/>
    <property type="match status" value="1"/>
</dbReference>
<keyword evidence="9" id="KW-1185">Reference proteome</keyword>
<dbReference type="PRINTS" id="PR00507">
    <property type="entry name" value="N12N6MTFRASE"/>
</dbReference>
<dbReference type="InterPro" id="IPR029063">
    <property type="entry name" value="SAM-dependent_MTases_sf"/>
</dbReference>
<evidence type="ECO:0000256" key="5">
    <source>
        <dbReference type="ARBA" id="ARBA00022691"/>
    </source>
</evidence>
<dbReference type="InterPro" id="IPR002052">
    <property type="entry name" value="DNA_methylase_N6_adenine_CS"/>
</dbReference>
<evidence type="ECO:0000313" key="9">
    <source>
        <dbReference type="Proteomes" id="UP001482513"/>
    </source>
</evidence>
<comment type="caution">
    <text evidence="8">The sequence shown here is derived from an EMBL/GenBank/DDBJ whole genome shotgun (WGS) entry which is preliminary data.</text>
</comment>
<keyword evidence="4" id="KW-0808">Transferase</keyword>
<dbReference type="Proteomes" id="UP001482513">
    <property type="component" value="Unassembled WGS sequence"/>
</dbReference>
<dbReference type="EMBL" id="JAMPKX010000021">
    <property type="protein sequence ID" value="MEP0950141.1"/>
    <property type="molecule type" value="Genomic_DNA"/>
</dbReference>
<evidence type="ECO:0000313" key="8">
    <source>
        <dbReference type="EMBL" id="MEP0950141.1"/>
    </source>
</evidence>